<proteinExistence type="predicted"/>
<reference evidence="2 3" key="1">
    <citation type="submission" date="2018-05" db="EMBL/GenBank/DDBJ databases">
        <title>Genomic Encyclopedia of Type Strains, Phase IV (KMG-V): Genome sequencing to study the core and pangenomes of soil and plant-associated prokaryotes.</title>
        <authorList>
            <person name="Whitman W."/>
        </authorList>
    </citation>
    <scope>NUCLEOTIDE SEQUENCE [LARGE SCALE GENOMIC DNA]</scope>
    <source>
        <strain evidence="2 3">SLV-132</strain>
    </source>
</reference>
<name>A0A316EGQ6_9BURK</name>
<comment type="caution">
    <text evidence="2">The sequence shown here is derived from an EMBL/GenBank/DDBJ whole genome shotgun (WGS) entry which is preliminary data.</text>
</comment>
<organism evidence="2 3">
    <name type="scientific">Cupriavidus plantarum</name>
    <dbReference type="NCBI Taxonomy" id="942865"/>
    <lineage>
        <taxon>Bacteria</taxon>
        <taxon>Pseudomonadati</taxon>
        <taxon>Pseudomonadota</taxon>
        <taxon>Betaproteobacteria</taxon>
        <taxon>Burkholderiales</taxon>
        <taxon>Burkholderiaceae</taxon>
        <taxon>Cupriavidus</taxon>
    </lineage>
</organism>
<dbReference type="GO" id="GO:0005524">
    <property type="term" value="F:ATP binding"/>
    <property type="evidence" value="ECO:0007669"/>
    <property type="project" value="UniProtKB-KW"/>
</dbReference>
<dbReference type="Proteomes" id="UP000245754">
    <property type="component" value="Unassembled WGS sequence"/>
</dbReference>
<dbReference type="AlphaFoldDB" id="A0A316EGQ6"/>
<accession>A0A316EGQ6</accession>
<feature type="domain" description="Branched-chain amino acid ATP-binding cassette transporter C-terminal" evidence="1">
    <location>
        <begin position="6"/>
        <end position="31"/>
    </location>
</feature>
<feature type="non-terminal residue" evidence="2">
    <location>
        <position position="1"/>
    </location>
</feature>
<sequence length="37" mass="3946">LQRGAILAEGPYAEVSKDPRVMEAYMGTADAELQGAH</sequence>
<evidence type="ECO:0000313" key="3">
    <source>
        <dbReference type="Proteomes" id="UP000245754"/>
    </source>
</evidence>
<dbReference type="Pfam" id="PF12399">
    <property type="entry name" value="BCA_ABC_TP_C"/>
    <property type="match status" value="1"/>
</dbReference>
<protein>
    <submittedName>
        <fullName evidence="2">Branched-subunit amino acid ATP-binding cassette transporter</fullName>
    </submittedName>
</protein>
<keyword evidence="3" id="KW-1185">Reference proteome</keyword>
<keyword evidence="2" id="KW-0067">ATP-binding</keyword>
<evidence type="ECO:0000259" key="1">
    <source>
        <dbReference type="Pfam" id="PF12399"/>
    </source>
</evidence>
<dbReference type="InterPro" id="IPR032823">
    <property type="entry name" value="BCA_ABC_TP_C"/>
</dbReference>
<dbReference type="EMBL" id="QGGT01000021">
    <property type="protein sequence ID" value="PWK29949.1"/>
    <property type="molecule type" value="Genomic_DNA"/>
</dbReference>
<keyword evidence="2" id="KW-0547">Nucleotide-binding</keyword>
<gene>
    <name evidence="2" type="ORF">C7419_1214</name>
</gene>
<evidence type="ECO:0000313" key="2">
    <source>
        <dbReference type="EMBL" id="PWK29949.1"/>
    </source>
</evidence>